<sequence length="139" mass="15806">MWSMELDRARDFIRRNPRAVLATYRPDGSPQMSPVLASVDDAGFVVVSTRETAYKVRQVRADPRVALCFMTEGFFGEWIQVEGTASVVPLPAAMEPLVDLYRRISGEHPDWDDYRAAMVRERRVVLRVDLHRAGPDRSG</sequence>
<dbReference type="PANTHER" id="PTHR35176">
    <property type="entry name" value="HEME OXYGENASE HI_0854-RELATED"/>
    <property type="match status" value="1"/>
</dbReference>
<dbReference type="GO" id="GO:0070967">
    <property type="term" value="F:coenzyme F420 binding"/>
    <property type="evidence" value="ECO:0007669"/>
    <property type="project" value="TreeGrafter"/>
</dbReference>
<dbReference type="Gene3D" id="2.30.110.10">
    <property type="entry name" value="Electron Transport, Fmn-binding Protein, Chain A"/>
    <property type="match status" value="1"/>
</dbReference>
<dbReference type="SUPFAM" id="SSF50475">
    <property type="entry name" value="FMN-binding split barrel"/>
    <property type="match status" value="1"/>
</dbReference>
<dbReference type="InterPro" id="IPR019920">
    <property type="entry name" value="F420-binding_dom_put"/>
</dbReference>
<dbReference type="PANTHER" id="PTHR35176:SF2">
    <property type="entry name" value="F420H(2)-DEPENDENT REDUCTASE RV1155"/>
    <property type="match status" value="1"/>
</dbReference>
<dbReference type="Pfam" id="PF01243">
    <property type="entry name" value="PNPOx_N"/>
    <property type="match status" value="1"/>
</dbReference>
<dbReference type="AlphaFoldDB" id="A0A495W957"/>
<keyword evidence="1" id="KW-0560">Oxidoreductase</keyword>
<accession>A0A495W957</accession>
<dbReference type="InterPro" id="IPR011576">
    <property type="entry name" value="Pyridox_Oxase_N"/>
</dbReference>
<dbReference type="EMBL" id="RBXO01000001">
    <property type="protein sequence ID" value="RKT57979.1"/>
    <property type="molecule type" value="Genomic_DNA"/>
</dbReference>
<protein>
    <submittedName>
        <fullName evidence="3">PPOX class probable F420-dependent enzyme</fullName>
    </submittedName>
</protein>
<dbReference type="Proteomes" id="UP000282084">
    <property type="component" value="Unassembled WGS sequence"/>
</dbReference>
<evidence type="ECO:0000313" key="4">
    <source>
        <dbReference type="Proteomes" id="UP000282084"/>
    </source>
</evidence>
<dbReference type="GO" id="GO:0016627">
    <property type="term" value="F:oxidoreductase activity, acting on the CH-CH group of donors"/>
    <property type="evidence" value="ECO:0007669"/>
    <property type="project" value="TreeGrafter"/>
</dbReference>
<evidence type="ECO:0000256" key="1">
    <source>
        <dbReference type="ARBA" id="ARBA00023002"/>
    </source>
</evidence>
<reference evidence="3 4" key="1">
    <citation type="submission" date="2018-10" db="EMBL/GenBank/DDBJ databases">
        <title>Sequencing the genomes of 1000 actinobacteria strains.</title>
        <authorList>
            <person name="Klenk H.-P."/>
        </authorList>
    </citation>
    <scope>NUCLEOTIDE SEQUENCE [LARGE SCALE GENOMIC DNA]</scope>
    <source>
        <strain evidence="3 4">DSM 43800</strain>
    </source>
</reference>
<keyword evidence="4" id="KW-1185">Reference proteome</keyword>
<dbReference type="InterPro" id="IPR052019">
    <property type="entry name" value="F420H2_bilvrd_red/Heme_oxyg"/>
</dbReference>
<gene>
    <name evidence="3" type="ORF">C8E97_6714</name>
</gene>
<name>A0A495W957_9PSEU</name>
<evidence type="ECO:0000313" key="3">
    <source>
        <dbReference type="EMBL" id="RKT57979.1"/>
    </source>
</evidence>
<proteinExistence type="predicted"/>
<feature type="domain" description="Pyridoxamine 5'-phosphate oxidase N-terminal" evidence="2">
    <location>
        <begin position="7"/>
        <end position="132"/>
    </location>
</feature>
<dbReference type="GO" id="GO:0005829">
    <property type="term" value="C:cytosol"/>
    <property type="evidence" value="ECO:0007669"/>
    <property type="project" value="TreeGrafter"/>
</dbReference>
<dbReference type="NCBIfam" id="TIGR03618">
    <property type="entry name" value="Rv1155_F420"/>
    <property type="match status" value="1"/>
</dbReference>
<evidence type="ECO:0000259" key="2">
    <source>
        <dbReference type="Pfam" id="PF01243"/>
    </source>
</evidence>
<organism evidence="3 4">
    <name type="scientific">Saccharothrix australiensis</name>
    <dbReference type="NCBI Taxonomy" id="2072"/>
    <lineage>
        <taxon>Bacteria</taxon>
        <taxon>Bacillati</taxon>
        <taxon>Actinomycetota</taxon>
        <taxon>Actinomycetes</taxon>
        <taxon>Pseudonocardiales</taxon>
        <taxon>Pseudonocardiaceae</taxon>
        <taxon>Saccharothrix</taxon>
    </lineage>
</organism>
<dbReference type="InterPro" id="IPR012349">
    <property type="entry name" value="Split_barrel_FMN-bd"/>
</dbReference>
<comment type="caution">
    <text evidence="3">The sequence shown here is derived from an EMBL/GenBank/DDBJ whole genome shotgun (WGS) entry which is preliminary data.</text>
</comment>